<name>A0A3Q7ISN8_SOLLC</name>
<dbReference type="AlphaFoldDB" id="A0A3Q7ISN8"/>
<protein>
    <submittedName>
        <fullName evidence="2">Uncharacterized protein</fullName>
    </submittedName>
</protein>
<dbReference type="OMA" id="TECEHIL"/>
<dbReference type="InParanoid" id="A0A3Q7ISN8"/>
<reference evidence="2" key="1">
    <citation type="journal article" date="2012" name="Nature">
        <title>The tomato genome sequence provides insights into fleshy fruit evolution.</title>
        <authorList>
            <consortium name="Tomato Genome Consortium"/>
        </authorList>
    </citation>
    <scope>NUCLEOTIDE SEQUENCE [LARGE SCALE GENOMIC DNA]</scope>
    <source>
        <strain evidence="2">cv. Heinz 1706</strain>
    </source>
</reference>
<sequence>MEGEKANLLGPEAAAASKPISILPIDPSESANVSRSFTLSSTTTTTSSCSSSPPDFLRHIQAAFKRPRPRGTMQSNGIMPRRSVAPVRQASRGSTVNTDCTVEAKKTQDEIPLSHRLMECISQPKNIGSDTVEAQEDASMPPSEYGSTVDVHEENYNSFNSLRDQPRSFTGHRSNITSASLGTECEHVLLAEGQKKVHFAADSTSRSQEMDWDVGNPMEAVTAASQVLRDQNIHTTDVDGNGNSSLLANRTLGVADQIHQFRNFLRNDLSHPMTQASVVGSSCTTTTLINSTSAPMLNSTTYCPQSHLASNPVESLGENKLKSEHLMQSSYPVPKNENRLSADQTAIAVPSSTTETDSEVKRPNLAEGPKNSMLIKGDMCYGCTI</sequence>
<organism evidence="2">
    <name type="scientific">Solanum lycopersicum</name>
    <name type="common">Tomato</name>
    <name type="synonym">Lycopersicon esculentum</name>
    <dbReference type="NCBI Taxonomy" id="4081"/>
    <lineage>
        <taxon>Eukaryota</taxon>
        <taxon>Viridiplantae</taxon>
        <taxon>Streptophyta</taxon>
        <taxon>Embryophyta</taxon>
        <taxon>Tracheophyta</taxon>
        <taxon>Spermatophyta</taxon>
        <taxon>Magnoliopsida</taxon>
        <taxon>eudicotyledons</taxon>
        <taxon>Gunneridae</taxon>
        <taxon>Pentapetalae</taxon>
        <taxon>asterids</taxon>
        <taxon>lamiids</taxon>
        <taxon>Solanales</taxon>
        <taxon>Solanaceae</taxon>
        <taxon>Solanoideae</taxon>
        <taxon>Solaneae</taxon>
        <taxon>Solanum</taxon>
        <taxon>Solanum subgen. Lycopersicon</taxon>
    </lineage>
</organism>
<keyword evidence="3" id="KW-1185">Reference proteome</keyword>
<feature type="region of interest" description="Disordered" evidence="1">
    <location>
        <begin position="348"/>
        <end position="369"/>
    </location>
</feature>
<dbReference type="Proteomes" id="UP000004994">
    <property type="component" value="Chromosome 11"/>
</dbReference>
<proteinExistence type="predicted"/>
<evidence type="ECO:0000313" key="3">
    <source>
        <dbReference type="Proteomes" id="UP000004994"/>
    </source>
</evidence>
<dbReference type="STRING" id="4081.A0A3Q7ISN8"/>
<evidence type="ECO:0000313" key="2">
    <source>
        <dbReference type="EnsemblPlants" id="Solyc11g013235.1.1"/>
    </source>
</evidence>
<accession>A0A3Q7ISN8</accession>
<evidence type="ECO:0000256" key="1">
    <source>
        <dbReference type="SAM" id="MobiDB-lite"/>
    </source>
</evidence>
<reference evidence="2" key="2">
    <citation type="submission" date="2019-01" db="UniProtKB">
        <authorList>
            <consortium name="EnsemblPlants"/>
        </authorList>
    </citation>
    <scope>IDENTIFICATION</scope>
    <source>
        <strain evidence="2">cv. Heinz 1706</strain>
    </source>
</reference>
<dbReference type="PaxDb" id="4081-Solyc11g013240.1.1"/>
<dbReference type="Gramene" id="Solyc11g013235.1.1">
    <property type="protein sequence ID" value="Solyc11g013235.1.1"/>
    <property type="gene ID" value="Solyc11g013235.1"/>
</dbReference>
<dbReference type="EnsemblPlants" id="Solyc11g013235.1.1">
    <property type="protein sequence ID" value="Solyc11g013235.1.1"/>
    <property type="gene ID" value="Solyc11g013235.1"/>
</dbReference>